<dbReference type="EMBL" id="KL992112">
    <property type="protein sequence ID" value="KFK22142.1"/>
    <property type="molecule type" value="Genomic_DNA"/>
</dbReference>
<dbReference type="Gramene" id="KFK22142">
    <property type="protein sequence ID" value="KFK22142"/>
    <property type="gene ID" value="AALP_AAs63207U000100"/>
</dbReference>
<accession>A0A087FWZ0</accession>
<evidence type="ECO:0000313" key="3">
    <source>
        <dbReference type="Proteomes" id="UP000029120"/>
    </source>
</evidence>
<keyword evidence="3" id="KW-1185">Reference proteome</keyword>
<dbReference type="AlphaFoldDB" id="A0A087FWZ0"/>
<protein>
    <submittedName>
        <fullName evidence="2">Uncharacterized protein</fullName>
    </submittedName>
</protein>
<reference evidence="3" key="1">
    <citation type="journal article" date="2015" name="Nat. Plants">
        <title>Genome expansion of Arabis alpina linked with retrotransposition and reduced symmetric DNA methylation.</title>
        <authorList>
            <person name="Willing E.M."/>
            <person name="Rawat V."/>
            <person name="Mandakova T."/>
            <person name="Maumus F."/>
            <person name="James G.V."/>
            <person name="Nordstroem K.J."/>
            <person name="Becker C."/>
            <person name="Warthmann N."/>
            <person name="Chica C."/>
            <person name="Szarzynska B."/>
            <person name="Zytnicki M."/>
            <person name="Albani M.C."/>
            <person name="Kiefer C."/>
            <person name="Bergonzi S."/>
            <person name="Castaings L."/>
            <person name="Mateos J.L."/>
            <person name="Berns M.C."/>
            <person name="Bujdoso N."/>
            <person name="Piofczyk T."/>
            <person name="de Lorenzo L."/>
            <person name="Barrero-Sicilia C."/>
            <person name="Mateos I."/>
            <person name="Piednoel M."/>
            <person name="Hagmann J."/>
            <person name="Chen-Min-Tao R."/>
            <person name="Iglesias-Fernandez R."/>
            <person name="Schuster S.C."/>
            <person name="Alonso-Blanco C."/>
            <person name="Roudier F."/>
            <person name="Carbonero P."/>
            <person name="Paz-Ares J."/>
            <person name="Davis S.J."/>
            <person name="Pecinka A."/>
            <person name="Quesneville H."/>
            <person name="Colot V."/>
            <person name="Lysak M.A."/>
            <person name="Weigel D."/>
            <person name="Coupland G."/>
            <person name="Schneeberger K."/>
        </authorList>
    </citation>
    <scope>NUCLEOTIDE SEQUENCE [LARGE SCALE GENOMIC DNA]</scope>
    <source>
        <strain evidence="3">cv. Pajares</strain>
    </source>
</reference>
<evidence type="ECO:0000313" key="2">
    <source>
        <dbReference type="EMBL" id="KFK22142.1"/>
    </source>
</evidence>
<organism evidence="2 3">
    <name type="scientific">Arabis alpina</name>
    <name type="common">Alpine rock-cress</name>
    <dbReference type="NCBI Taxonomy" id="50452"/>
    <lineage>
        <taxon>Eukaryota</taxon>
        <taxon>Viridiplantae</taxon>
        <taxon>Streptophyta</taxon>
        <taxon>Embryophyta</taxon>
        <taxon>Tracheophyta</taxon>
        <taxon>Spermatophyta</taxon>
        <taxon>Magnoliopsida</taxon>
        <taxon>eudicotyledons</taxon>
        <taxon>Gunneridae</taxon>
        <taxon>Pentapetalae</taxon>
        <taxon>rosids</taxon>
        <taxon>malvids</taxon>
        <taxon>Brassicales</taxon>
        <taxon>Brassicaceae</taxon>
        <taxon>Arabideae</taxon>
        <taxon>Arabis</taxon>
    </lineage>
</organism>
<dbReference type="Proteomes" id="UP000029120">
    <property type="component" value="Unassembled WGS sequence"/>
</dbReference>
<name>A0A087FWZ0_ARAAL</name>
<evidence type="ECO:0000256" key="1">
    <source>
        <dbReference type="SAM" id="MobiDB-lite"/>
    </source>
</evidence>
<feature type="compositionally biased region" description="Basic and acidic residues" evidence="1">
    <location>
        <begin position="1"/>
        <end position="22"/>
    </location>
</feature>
<feature type="region of interest" description="Disordered" evidence="1">
    <location>
        <begin position="1"/>
        <end position="23"/>
    </location>
</feature>
<gene>
    <name evidence="2" type="ORF">AALP_AAs63207U000100</name>
</gene>
<sequence length="51" mass="5995">MQSRVRKELQEADNNLEEKSFPEEIQLSSPRRVFGTTSLRRRRSALPLSIH</sequence>
<proteinExistence type="predicted"/>